<dbReference type="GO" id="GO:0005774">
    <property type="term" value="C:vacuolar membrane"/>
    <property type="evidence" value="ECO:0007669"/>
    <property type="project" value="EnsemblFungi"/>
</dbReference>
<evidence type="ECO:0000256" key="1">
    <source>
        <dbReference type="ARBA" id="ARBA00004141"/>
    </source>
</evidence>
<gene>
    <name evidence="6" type="primary">NCAS0B08050</name>
    <name evidence="6" type="ordered locus">NCAS_0B08050</name>
</gene>
<dbReference type="STRING" id="1064592.G0VAF9"/>
<feature type="transmembrane region" description="Helical" evidence="5">
    <location>
        <begin position="12"/>
        <end position="32"/>
    </location>
</feature>
<evidence type="ECO:0000313" key="7">
    <source>
        <dbReference type="Proteomes" id="UP000001640"/>
    </source>
</evidence>
<dbReference type="EMBL" id="HE576753">
    <property type="protein sequence ID" value="CCC68889.1"/>
    <property type="molecule type" value="Genomic_DNA"/>
</dbReference>
<comment type="subcellular location">
    <subcellularLocation>
        <location evidence="1">Membrane</location>
        <topology evidence="1">Multi-pass membrane protein</topology>
    </subcellularLocation>
</comment>
<protein>
    <submittedName>
        <fullName evidence="6">Uncharacterized protein</fullName>
    </submittedName>
</protein>
<proteinExistence type="predicted"/>
<feature type="transmembrane region" description="Helical" evidence="5">
    <location>
        <begin position="52"/>
        <end position="75"/>
    </location>
</feature>
<dbReference type="eggNOG" id="KOG2641">
    <property type="taxonomic scope" value="Eukaryota"/>
</dbReference>
<reference evidence="6 7" key="1">
    <citation type="journal article" date="2011" name="Proc. Natl. Acad. Sci. U.S.A.">
        <title>Evolutionary erosion of yeast sex chromosomes by mating-type switching accidents.</title>
        <authorList>
            <person name="Gordon J.L."/>
            <person name="Armisen D."/>
            <person name="Proux-Wera E."/>
            <person name="Oheigeartaigh S.S."/>
            <person name="Byrne K.P."/>
            <person name="Wolfe K.H."/>
        </authorList>
    </citation>
    <scope>NUCLEOTIDE SEQUENCE [LARGE SCALE GENOMIC DNA]</scope>
    <source>
        <strain evidence="7">ATCC 76901 / BCRC 22586 / CBS 4309 / NBRC 1992 / NRRL Y-12630</strain>
    </source>
</reference>
<name>G0VAF9_NAUCA</name>
<dbReference type="InParanoid" id="G0VAF9"/>
<organism evidence="6 7">
    <name type="scientific">Naumovozyma castellii</name>
    <name type="common">Yeast</name>
    <name type="synonym">Saccharomyces castellii</name>
    <dbReference type="NCBI Taxonomy" id="27288"/>
    <lineage>
        <taxon>Eukaryota</taxon>
        <taxon>Fungi</taxon>
        <taxon>Dikarya</taxon>
        <taxon>Ascomycota</taxon>
        <taxon>Saccharomycotina</taxon>
        <taxon>Saccharomycetes</taxon>
        <taxon>Saccharomycetales</taxon>
        <taxon>Saccharomycetaceae</taxon>
        <taxon>Naumovozyma</taxon>
    </lineage>
</organism>
<dbReference type="OMA" id="YNLALFW"/>
<dbReference type="AlphaFoldDB" id="G0VAF9"/>
<evidence type="ECO:0000256" key="3">
    <source>
        <dbReference type="ARBA" id="ARBA00022989"/>
    </source>
</evidence>
<dbReference type="SMART" id="SM01417">
    <property type="entry name" value="Solute_trans_a"/>
    <property type="match status" value="1"/>
</dbReference>
<dbReference type="RefSeq" id="XP_003675260.1">
    <property type="nucleotide sequence ID" value="XM_003675212.1"/>
</dbReference>
<keyword evidence="3 5" id="KW-1133">Transmembrane helix</keyword>
<keyword evidence="2 5" id="KW-0812">Transmembrane</keyword>
<dbReference type="KEGG" id="ncs:NCAS_0B08050"/>
<evidence type="ECO:0000256" key="4">
    <source>
        <dbReference type="ARBA" id="ARBA00023136"/>
    </source>
</evidence>
<feature type="transmembrane region" description="Helical" evidence="5">
    <location>
        <begin position="171"/>
        <end position="196"/>
    </location>
</feature>
<feature type="transmembrane region" description="Helical" evidence="5">
    <location>
        <begin position="208"/>
        <end position="231"/>
    </location>
</feature>
<dbReference type="GO" id="GO:0044395">
    <property type="term" value="P:protein targeting to vacuolar membrane"/>
    <property type="evidence" value="ECO:0007669"/>
    <property type="project" value="EnsemblFungi"/>
</dbReference>
<feature type="transmembrane region" description="Helical" evidence="5">
    <location>
        <begin position="243"/>
        <end position="266"/>
    </location>
</feature>
<keyword evidence="7" id="KW-1185">Reference proteome</keyword>
<keyword evidence="4 5" id="KW-0472">Membrane</keyword>
<sequence>MITVEEYLPWWWQWSCYLSTTFAILLSCYSILRQLSEYRKPFEQRLTVRIQVLVPIFSFSCLMATLYPHFSQIFIDPVREFYEAFVIYTFFSLLILILGGEREIITKTCLDHPPMKHPIFILGSFLPRVDLSDPQEFLKVKRGILQYVWFKPLYCLGMLICQLADFSRLQFILVILYNVSVTCSLYNLALFWKFLYKELRPFHPWSKFLCVKLIIFVSYWQSMIIQGLNILGVLGKDEMTGYLYQNGILCLEMFGFAILHLVAFPWKPYSNQSLPMGARMNFKYALRDCFGGADLKWDSKQTLFVGSMYYNFRNFDPTVDSILIARTDTDSRMNRINHGVRFTNNGTDRYWVGYGSTDRQSNNNNNNLIPFPSQTRQEEDEPEEFEEFIKWDTNAAGRHYIPDDPNYPVSWDSSGYKYTSSMNRLREDVQNRISV</sequence>
<dbReference type="OrthoDB" id="5348404at2759"/>
<dbReference type="HOGENOM" id="CLU_012923_4_0_1"/>
<evidence type="ECO:0000256" key="5">
    <source>
        <dbReference type="SAM" id="Phobius"/>
    </source>
</evidence>
<dbReference type="GO" id="GO:0007033">
    <property type="term" value="P:vacuole organization"/>
    <property type="evidence" value="ECO:0007669"/>
    <property type="project" value="EnsemblFungi"/>
</dbReference>
<reference key="2">
    <citation type="submission" date="2011-08" db="EMBL/GenBank/DDBJ databases">
        <title>Genome sequence of Naumovozyma castellii.</title>
        <authorList>
            <person name="Gordon J.L."/>
            <person name="Armisen D."/>
            <person name="Proux-Wera E."/>
            <person name="OhEigeartaigh S.S."/>
            <person name="Byrne K.P."/>
            <person name="Wolfe K.H."/>
        </authorList>
    </citation>
    <scope>NUCLEOTIDE SEQUENCE</scope>
    <source>
        <strain>Type strain:CBS 4309</strain>
    </source>
</reference>
<dbReference type="GeneID" id="96902446"/>
<feature type="transmembrane region" description="Helical" evidence="5">
    <location>
        <begin position="81"/>
        <end position="98"/>
    </location>
</feature>
<dbReference type="Proteomes" id="UP000001640">
    <property type="component" value="Chromosome 2"/>
</dbReference>
<evidence type="ECO:0000256" key="2">
    <source>
        <dbReference type="ARBA" id="ARBA00022692"/>
    </source>
</evidence>
<dbReference type="FunCoup" id="G0VAF9">
    <property type="interactions" value="623"/>
</dbReference>
<dbReference type="PANTHER" id="PTHR23423">
    <property type="entry name" value="ORGANIC SOLUTE TRANSPORTER-RELATED"/>
    <property type="match status" value="1"/>
</dbReference>
<dbReference type="InterPro" id="IPR005178">
    <property type="entry name" value="Ostalpha/TMEM184C"/>
</dbReference>
<evidence type="ECO:0000313" key="6">
    <source>
        <dbReference type="EMBL" id="CCC68889.1"/>
    </source>
</evidence>
<accession>G0VAF9</accession>
<dbReference type="Pfam" id="PF03619">
    <property type="entry name" value="Solute_trans_a"/>
    <property type="match status" value="1"/>
</dbReference>